<dbReference type="Pfam" id="PF04311">
    <property type="entry name" value="DUF459"/>
    <property type="match status" value="1"/>
</dbReference>
<organism evidence="1 2">
    <name type="scientific">Pseudomonas entomophila</name>
    <dbReference type="NCBI Taxonomy" id="312306"/>
    <lineage>
        <taxon>Bacteria</taxon>
        <taxon>Pseudomonadati</taxon>
        <taxon>Pseudomonadota</taxon>
        <taxon>Gammaproteobacteria</taxon>
        <taxon>Pseudomonadales</taxon>
        <taxon>Pseudomonadaceae</taxon>
        <taxon>Pseudomonas</taxon>
    </lineage>
</organism>
<dbReference type="InterPro" id="IPR036514">
    <property type="entry name" value="SGNH_hydro_sf"/>
</dbReference>
<gene>
    <name evidence="1" type="ORF">RAH46_25400</name>
</gene>
<dbReference type="EMBL" id="CP132921">
    <property type="protein sequence ID" value="WMW05617.1"/>
    <property type="molecule type" value="Genomic_DNA"/>
</dbReference>
<name>A0ABY9QNK5_9PSED</name>
<evidence type="ECO:0000313" key="2">
    <source>
        <dbReference type="Proteomes" id="UP001183127"/>
    </source>
</evidence>
<dbReference type="InterPro" id="IPR007407">
    <property type="entry name" value="DUF459"/>
</dbReference>
<dbReference type="SUPFAM" id="SSF52266">
    <property type="entry name" value="SGNH hydrolase"/>
    <property type="match status" value="1"/>
</dbReference>
<evidence type="ECO:0000313" key="1">
    <source>
        <dbReference type="EMBL" id="WMW05617.1"/>
    </source>
</evidence>
<dbReference type="Gene3D" id="3.40.50.1110">
    <property type="entry name" value="SGNH hydrolase"/>
    <property type="match status" value="1"/>
</dbReference>
<sequence length="380" mass="41766">MQASDSRQLFQVQMGAARALYAIVVTTALLFWLNQDSIKLYCQQKYHESCEIPLLGQMPAWRFGAQLTLALEEQRDRLLEQWQPAEQVVEAPAAEVLPESVPVVTVNLETPAALAKPLPPAVAHSPVHNAPAPVHAPAPVPVAQPVVAAVAPVPTVLQPGKVAALAAGDDVFLVGDSLMQGVAPHLANTLRKRYQIRTVNLSKQSTGLAYPGFFNWPKTVAETLDHEPNIRLMVVFLGPNDPWDMPQGKGKPFLRFKSPEWEVAYRARIDAILEQARAHNVQVLWVGPPNMEKARLSTAMNYLSGLYQEQTALFGQHYVSANPILGYTDESFSYTVRTPEGKRVKVRVDDGIHFTITGQKLIAEQVLSLISFPGLTVTGH</sequence>
<dbReference type="CDD" id="cd01829">
    <property type="entry name" value="SGNH_hydrolase_peri2"/>
    <property type="match status" value="1"/>
</dbReference>
<reference evidence="1 2" key="1">
    <citation type="submission" date="2023-08" db="EMBL/GenBank/DDBJ databases">
        <title>Complete Genome Sequence of Pseudomonas entomophila TVIN A01.</title>
        <authorList>
            <person name="Shelke T."/>
            <person name="Mahar N.S."/>
            <person name="Gupta I."/>
            <person name="Gupta V."/>
        </authorList>
    </citation>
    <scope>NUCLEOTIDE SEQUENCE [LARGE SCALE GENOMIC DNA]</scope>
    <source>
        <strain evidence="1 2">TVIN-A01</strain>
    </source>
</reference>
<dbReference type="Proteomes" id="UP001183127">
    <property type="component" value="Chromosome"/>
</dbReference>
<keyword evidence="2" id="KW-1185">Reference proteome</keyword>
<protein>
    <submittedName>
        <fullName evidence="1">SGNH family hydrolase</fullName>
    </submittedName>
</protein>
<keyword evidence="1" id="KW-0378">Hydrolase</keyword>
<accession>A0ABY9QNK5</accession>
<dbReference type="GO" id="GO:0016787">
    <property type="term" value="F:hydrolase activity"/>
    <property type="evidence" value="ECO:0007669"/>
    <property type="project" value="UniProtKB-KW"/>
</dbReference>
<dbReference type="RefSeq" id="WP_044487614.1">
    <property type="nucleotide sequence ID" value="NZ_CP132921.1"/>
</dbReference>
<proteinExistence type="predicted"/>
<dbReference type="GeneID" id="32803933"/>